<feature type="transmembrane region" description="Helical" evidence="6">
    <location>
        <begin position="373"/>
        <end position="394"/>
    </location>
</feature>
<organism evidence="7 9">
    <name type="scientific">Friedmanniomyces endolithicus</name>
    <dbReference type="NCBI Taxonomy" id="329885"/>
    <lineage>
        <taxon>Eukaryota</taxon>
        <taxon>Fungi</taxon>
        <taxon>Dikarya</taxon>
        <taxon>Ascomycota</taxon>
        <taxon>Pezizomycotina</taxon>
        <taxon>Dothideomycetes</taxon>
        <taxon>Dothideomycetidae</taxon>
        <taxon>Mycosphaerellales</taxon>
        <taxon>Teratosphaeriaceae</taxon>
        <taxon>Friedmanniomyces</taxon>
    </lineage>
</organism>
<evidence type="ECO:0000256" key="3">
    <source>
        <dbReference type="ARBA" id="ARBA00022692"/>
    </source>
</evidence>
<keyword evidence="2" id="KW-0813">Transport</keyword>
<proteinExistence type="predicted"/>
<dbReference type="Pfam" id="PF13520">
    <property type="entry name" value="AA_permease_2"/>
    <property type="match status" value="1"/>
</dbReference>
<evidence type="ECO:0000313" key="10">
    <source>
        <dbReference type="Proteomes" id="UP001175353"/>
    </source>
</evidence>
<evidence type="ECO:0000256" key="6">
    <source>
        <dbReference type="SAM" id="Phobius"/>
    </source>
</evidence>
<keyword evidence="3 6" id="KW-0812">Transmembrane</keyword>
<evidence type="ECO:0000313" key="9">
    <source>
        <dbReference type="Proteomes" id="UP001168146"/>
    </source>
</evidence>
<feature type="transmembrane region" description="Helical" evidence="6">
    <location>
        <begin position="488"/>
        <end position="514"/>
    </location>
</feature>
<dbReference type="EMBL" id="JASUXU010000035">
    <property type="protein sequence ID" value="KAK0318600.1"/>
    <property type="molecule type" value="Genomic_DNA"/>
</dbReference>
<feature type="transmembrane region" description="Helical" evidence="6">
    <location>
        <begin position="448"/>
        <end position="468"/>
    </location>
</feature>
<reference evidence="7" key="1">
    <citation type="submission" date="2021-12" db="EMBL/GenBank/DDBJ databases">
        <title>Black yeast isolated from Biological Soil Crust.</title>
        <authorList>
            <person name="Kurbessoian T."/>
        </authorList>
    </citation>
    <scope>NUCLEOTIDE SEQUENCE</scope>
    <source>
        <strain evidence="7">CCFEE 5208</strain>
    </source>
</reference>
<keyword evidence="4 6" id="KW-1133">Transmembrane helix</keyword>
<evidence type="ECO:0000256" key="4">
    <source>
        <dbReference type="ARBA" id="ARBA00022989"/>
    </source>
</evidence>
<evidence type="ECO:0000256" key="5">
    <source>
        <dbReference type="ARBA" id="ARBA00023136"/>
    </source>
</evidence>
<evidence type="ECO:0000313" key="8">
    <source>
        <dbReference type="EMBL" id="KAK0958642.1"/>
    </source>
</evidence>
<comment type="subcellular location">
    <subcellularLocation>
        <location evidence="1">Membrane</location>
        <topology evidence="1">Multi-pass membrane protein</topology>
    </subcellularLocation>
</comment>
<sequence length="585" mass="64244">MSDLSGEEKKAPPAFSAESADVAEGDLVNSSGHVQELDRSFGFWSVASVGILADNAWGSGGGSLVVSYAISQSELVFWELIQDRLYNGGGPGVMYGFIAAVFFYSTIAACLAELASAIPSSANVYHWASVTAGRYGKVVSFYAGWWYVPRWELFYIHVDETWLTGSRYRNCLAWVFGAASSSLFAGQTVIAMYSVFHPDYTPQRWHIFIAFLGTTWMALSLVLFGQRLLPKITTAMGISLMLLFFITTMVCAIMPSQTGAGYASSSFVWGDFQNLTGWESSGWVFIMGLLGGAYTIGTPDGVAHMCEEIPDPKKNIPLGILAQMTTGSISTFFFYIAILYAVTDLTAVFNTPIVALPLAAMYQQATRSTAGTFGLLLLFYIDTILNLPGGYITAGRMLWTLARDDAVPFSPWIKHVSPRWRNPFNAQLVCGITVTVLGALYVGNATAFTAFVGSFTIFTTFSYMAAILPHILSKRRHVTPGPFWMPPLVAYTLGGIACSYILVFNIIYMFPYVYPVDVATMNYACVMTGGCTILLTFWYIYLWKTGTYEGPKVRLDAHNDVMTGVVGLSAEEEKRRRRVSFVGTQ</sequence>
<dbReference type="EMBL" id="JAUJLE010000373">
    <property type="protein sequence ID" value="KAK0958642.1"/>
    <property type="molecule type" value="Genomic_DNA"/>
</dbReference>
<feature type="transmembrane region" description="Helical" evidence="6">
    <location>
        <begin position="275"/>
        <end position="297"/>
    </location>
</feature>
<dbReference type="InterPro" id="IPR002293">
    <property type="entry name" value="AA/rel_permease1"/>
</dbReference>
<feature type="transmembrane region" description="Helical" evidence="6">
    <location>
        <begin position="171"/>
        <end position="193"/>
    </location>
</feature>
<reference evidence="8" key="2">
    <citation type="submission" date="2023-06" db="EMBL/GenBank/DDBJ databases">
        <title>Black Yeasts Isolated from many extreme environments.</title>
        <authorList>
            <person name="Coleine C."/>
            <person name="Stajich J.E."/>
            <person name="Selbmann L."/>
        </authorList>
    </citation>
    <scope>NUCLEOTIDE SEQUENCE</scope>
    <source>
        <strain evidence="8">CCFEE 5200</strain>
    </source>
</reference>
<feature type="transmembrane region" description="Helical" evidence="6">
    <location>
        <begin position="93"/>
        <end position="112"/>
    </location>
</feature>
<name>A0AAN6FIY0_9PEZI</name>
<dbReference type="GO" id="GO:0016020">
    <property type="term" value="C:membrane"/>
    <property type="evidence" value="ECO:0007669"/>
    <property type="project" value="UniProtKB-SubCell"/>
</dbReference>
<dbReference type="Proteomes" id="UP001168146">
    <property type="component" value="Unassembled WGS sequence"/>
</dbReference>
<feature type="transmembrane region" description="Helical" evidence="6">
    <location>
        <begin position="205"/>
        <end position="224"/>
    </location>
</feature>
<dbReference type="PANTHER" id="PTHR45649">
    <property type="entry name" value="AMINO-ACID PERMEASE BAT1"/>
    <property type="match status" value="1"/>
</dbReference>
<dbReference type="Gene3D" id="1.20.1740.10">
    <property type="entry name" value="Amino acid/polyamine transporter I"/>
    <property type="match status" value="1"/>
</dbReference>
<evidence type="ECO:0000313" key="7">
    <source>
        <dbReference type="EMBL" id="KAK0318600.1"/>
    </source>
</evidence>
<dbReference type="PANTHER" id="PTHR45649:SF27">
    <property type="entry name" value="CHOLINE TRANSPORTER (EUROFUNG)"/>
    <property type="match status" value="1"/>
</dbReference>
<accession>A0AAN6FIY0</accession>
<feature type="transmembrane region" description="Helical" evidence="6">
    <location>
        <begin position="236"/>
        <end position="255"/>
    </location>
</feature>
<keyword evidence="5 6" id="KW-0472">Membrane</keyword>
<feature type="transmembrane region" description="Helical" evidence="6">
    <location>
        <begin position="520"/>
        <end position="542"/>
    </location>
</feature>
<dbReference type="Proteomes" id="UP001175353">
    <property type="component" value="Unassembled WGS sequence"/>
</dbReference>
<comment type="caution">
    <text evidence="7">The sequence shown here is derived from an EMBL/GenBank/DDBJ whole genome shotgun (WGS) entry which is preliminary data.</text>
</comment>
<evidence type="ECO:0000256" key="2">
    <source>
        <dbReference type="ARBA" id="ARBA00022448"/>
    </source>
</evidence>
<protein>
    <submittedName>
        <fullName evidence="7">Uncharacterized protein</fullName>
    </submittedName>
</protein>
<dbReference type="AlphaFoldDB" id="A0AAN6FIY0"/>
<feature type="transmembrane region" description="Helical" evidence="6">
    <location>
        <begin position="424"/>
        <end position="442"/>
    </location>
</feature>
<gene>
    <name evidence="7" type="ORF">LTR82_010342</name>
    <name evidence="8" type="ORF">LTR91_021249</name>
</gene>
<keyword evidence="10" id="KW-1185">Reference proteome</keyword>
<evidence type="ECO:0000256" key="1">
    <source>
        <dbReference type="ARBA" id="ARBA00004141"/>
    </source>
</evidence>
<dbReference type="GO" id="GO:0022857">
    <property type="term" value="F:transmembrane transporter activity"/>
    <property type="evidence" value="ECO:0007669"/>
    <property type="project" value="InterPro"/>
</dbReference>